<keyword evidence="3" id="KW-1185">Reference proteome</keyword>
<gene>
    <name evidence="2" type="ORF">GCM10009107_04950</name>
</gene>
<accession>A0ABN1JL16</accession>
<keyword evidence="1" id="KW-0175">Coiled coil</keyword>
<dbReference type="EMBL" id="BAAAEW010000004">
    <property type="protein sequence ID" value="GAA0741955.1"/>
    <property type="molecule type" value="Genomic_DNA"/>
</dbReference>
<organism evidence="2 3">
    <name type="scientific">Ideonella azotifigens</name>
    <dbReference type="NCBI Taxonomy" id="513160"/>
    <lineage>
        <taxon>Bacteria</taxon>
        <taxon>Pseudomonadati</taxon>
        <taxon>Pseudomonadota</taxon>
        <taxon>Betaproteobacteria</taxon>
        <taxon>Burkholderiales</taxon>
        <taxon>Sphaerotilaceae</taxon>
        <taxon>Ideonella</taxon>
    </lineage>
</organism>
<evidence type="ECO:0000313" key="3">
    <source>
        <dbReference type="Proteomes" id="UP001500279"/>
    </source>
</evidence>
<feature type="coiled-coil region" evidence="1">
    <location>
        <begin position="137"/>
        <end position="164"/>
    </location>
</feature>
<sequence>MKPQRLPERVKRFTLSELLHGDINGFIINAYLAIQHQWPDEGGFRHYHYLLVTQPEARPRVLRELALSTSAKRIGTELEDDLPPDLPYDPANNDLSTYLRVTQKLQLLHVIHDARDLREAVSRITLEGISEAVQLVVETAMASLAQMDSRIAQAEADVAALRQVVTGAAIGESPEARVAPAALAGGDDPERAWLRHEVLRLGRRLHMLEQQGGVVSPAGAPDAAAPQASVPQIGRLEGDLADLRNVLMPLHQFTTVDLKRHLADYVNALVLAHANATTFDPPGFPGASPQKVDDVL</sequence>
<name>A0ABN1JL16_9BURK</name>
<dbReference type="Proteomes" id="UP001500279">
    <property type="component" value="Unassembled WGS sequence"/>
</dbReference>
<evidence type="ECO:0008006" key="4">
    <source>
        <dbReference type="Google" id="ProtNLM"/>
    </source>
</evidence>
<reference evidence="2 3" key="1">
    <citation type="journal article" date="2019" name="Int. J. Syst. Evol. Microbiol.">
        <title>The Global Catalogue of Microorganisms (GCM) 10K type strain sequencing project: providing services to taxonomists for standard genome sequencing and annotation.</title>
        <authorList>
            <consortium name="The Broad Institute Genomics Platform"/>
            <consortium name="The Broad Institute Genome Sequencing Center for Infectious Disease"/>
            <person name="Wu L."/>
            <person name="Ma J."/>
        </authorList>
    </citation>
    <scope>NUCLEOTIDE SEQUENCE [LARGE SCALE GENOMIC DNA]</scope>
    <source>
        <strain evidence="2 3">JCM 15503</strain>
    </source>
</reference>
<comment type="caution">
    <text evidence="2">The sequence shown here is derived from an EMBL/GenBank/DDBJ whole genome shotgun (WGS) entry which is preliminary data.</text>
</comment>
<evidence type="ECO:0000256" key="1">
    <source>
        <dbReference type="SAM" id="Coils"/>
    </source>
</evidence>
<dbReference type="RefSeq" id="WP_141286257.1">
    <property type="nucleotide sequence ID" value="NZ_JAJNKD010000002.1"/>
</dbReference>
<proteinExistence type="predicted"/>
<evidence type="ECO:0000313" key="2">
    <source>
        <dbReference type="EMBL" id="GAA0741955.1"/>
    </source>
</evidence>
<protein>
    <recommendedName>
        <fullName evidence="4">DUF4214 domain-containing protein</fullName>
    </recommendedName>
</protein>